<dbReference type="Gene3D" id="3.40.50.720">
    <property type="entry name" value="NAD(P)-binding Rossmann-like Domain"/>
    <property type="match status" value="2"/>
</dbReference>
<proteinExistence type="inferred from homology"/>
<organism evidence="4">
    <name type="scientific">candidate division WOR-3 bacterium</name>
    <dbReference type="NCBI Taxonomy" id="2052148"/>
    <lineage>
        <taxon>Bacteria</taxon>
        <taxon>Bacteria division WOR-3</taxon>
    </lineage>
</organism>
<dbReference type="InterPro" id="IPR036291">
    <property type="entry name" value="NAD(P)-bd_dom_sf"/>
</dbReference>
<feature type="transmembrane region" description="Helical" evidence="2">
    <location>
        <begin position="130"/>
        <end position="148"/>
    </location>
</feature>
<keyword evidence="2" id="KW-0812">Transmembrane</keyword>
<comment type="caution">
    <text evidence="4">The sequence shown here is derived from an EMBL/GenBank/DDBJ whole genome shotgun (WGS) entry which is preliminary data.</text>
</comment>
<dbReference type="InterPro" id="IPR029063">
    <property type="entry name" value="SAM-dependent_MTases_sf"/>
</dbReference>
<feature type="transmembrane region" description="Helical" evidence="2">
    <location>
        <begin position="96"/>
        <end position="118"/>
    </location>
</feature>
<dbReference type="EMBL" id="DSTT01000005">
    <property type="protein sequence ID" value="HFK23979.1"/>
    <property type="molecule type" value="Genomic_DNA"/>
</dbReference>
<dbReference type="Pfam" id="PF13727">
    <property type="entry name" value="CoA_binding_3"/>
    <property type="match status" value="1"/>
</dbReference>
<dbReference type="SUPFAM" id="SSF53335">
    <property type="entry name" value="S-adenosyl-L-methionine-dependent methyltransferases"/>
    <property type="match status" value="1"/>
</dbReference>
<name>A0A7C3N6Z9_UNCW3</name>
<dbReference type="AlphaFoldDB" id="A0A7C3N6Z9"/>
<dbReference type="PANTHER" id="PTHR43318:SF1">
    <property type="entry name" value="POLYSACCHARIDE BIOSYNTHESIS PROTEIN EPSC-RELATED"/>
    <property type="match status" value="1"/>
</dbReference>
<dbReference type="InterPro" id="IPR051203">
    <property type="entry name" value="Polysaccharide_Synthase-Rel"/>
</dbReference>
<evidence type="ECO:0000259" key="3">
    <source>
        <dbReference type="Pfam" id="PF02719"/>
    </source>
</evidence>
<keyword evidence="2" id="KW-0472">Membrane</keyword>
<gene>
    <name evidence="4" type="ORF">ENS15_04945</name>
</gene>
<dbReference type="CDD" id="cd05237">
    <property type="entry name" value="UDP_invert_4-6DH_SDR_e"/>
    <property type="match status" value="1"/>
</dbReference>
<dbReference type="InterPro" id="IPR003869">
    <property type="entry name" value="Polysac_CapD-like"/>
</dbReference>
<reference evidence="4" key="1">
    <citation type="journal article" date="2020" name="mSystems">
        <title>Genome- and Community-Level Interaction Insights into Carbon Utilization and Element Cycling Functions of Hydrothermarchaeota in Hydrothermal Sediment.</title>
        <authorList>
            <person name="Zhou Z."/>
            <person name="Liu Y."/>
            <person name="Xu W."/>
            <person name="Pan J."/>
            <person name="Luo Z.H."/>
            <person name="Li M."/>
        </authorList>
    </citation>
    <scope>NUCLEOTIDE SEQUENCE [LARGE SCALE GENOMIC DNA]</scope>
    <source>
        <strain evidence="4">SpSt-464</strain>
    </source>
</reference>
<evidence type="ECO:0000256" key="1">
    <source>
        <dbReference type="ARBA" id="ARBA00007430"/>
    </source>
</evidence>
<accession>A0A7C3N6Z9</accession>
<dbReference type="PANTHER" id="PTHR43318">
    <property type="entry name" value="UDP-N-ACETYLGLUCOSAMINE 4,6-DEHYDRATASE"/>
    <property type="match status" value="1"/>
</dbReference>
<feature type="transmembrane region" description="Helical" evidence="2">
    <location>
        <begin position="28"/>
        <end position="46"/>
    </location>
</feature>
<evidence type="ECO:0000256" key="2">
    <source>
        <dbReference type="SAM" id="Phobius"/>
    </source>
</evidence>
<dbReference type="Pfam" id="PF02719">
    <property type="entry name" value="Polysacc_synt_2"/>
    <property type="match status" value="1"/>
</dbReference>
<sequence>MESSYMFMKRLKNFLKEKLFRPNYFKRAIFFVLFDFIFFTFSYFISFSIRFSIGEVFSNFNIYKNFFPIFILSKILFLLIFDIYSFNWRYFSFNDALKVVFSLTLSQVISFYISLIFLKQEILSFLPRSVFFLDYFLSLWFLLTFRSLKRVYLSFQGKMDIEKRKKIIIYGAGDAGEQIVRDMLSRKSDYNPILFIDDDPNKKGNTIHGLKVVGGIDTIKSVMKENDCYSVLIAIPSIDSENLRRIYQSLEKNGCKEIKILPSVDSIVDGKVSSKDVKNIDITDLLGREKVSYDIEFICEYLKGENVLITGAAGSIGSEIVNQVIKFNASKVYALDINETELFYLKERIKRKYSKDIDIVFADVRDFNLIEKLIENEKISFVFHTAALKHVPICELFPYEAVKTNILGTFNLVKASKGKVKSFLYISTDKAVNPKSVMGATKRIGEIIVTSQKDPVTKFFAVRFGNVLGSRGSVIPIFEEQIKNGGPLTVTDKNMTRYFMTIQEAVTLCLEATGIAEGGETFMLDMGKPVKINDVAENIIRMYGYTPHKDIKIVYTGIRKGEKLHEELHREEDKIEKTRFEKIYKLVDCNDRIEEKNVEKMVEDFKGSNGKVVDILKFYIKDFKYE</sequence>
<feature type="domain" description="Polysaccharide biosynthesis protein CapD-like" evidence="3">
    <location>
        <begin position="307"/>
        <end position="586"/>
    </location>
</feature>
<evidence type="ECO:0000313" key="4">
    <source>
        <dbReference type="EMBL" id="HFK23979.1"/>
    </source>
</evidence>
<protein>
    <submittedName>
        <fullName evidence="4">Polysaccharide biosynthesis protein</fullName>
    </submittedName>
</protein>
<comment type="similarity">
    <text evidence="1">Belongs to the polysaccharide synthase family.</text>
</comment>
<dbReference type="SUPFAM" id="SSF51735">
    <property type="entry name" value="NAD(P)-binding Rossmann-fold domains"/>
    <property type="match status" value="1"/>
</dbReference>
<feature type="transmembrane region" description="Helical" evidence="2">
    <location>
        <begin position="66"/>
        <end position="84"/>
    </location>
</feature>
<keyword evidence="2" id="KW-1133">Transmembrane helix</keyword>